<dbReference type="AlphaFoldDB" id="A0A1J5S8U7"/>
<sequence>MSDPSHSASKERLSTPLWMAAPRDGVAQIACIHSGGIRPMRS</sequence>
<gene>
    <name evidence="1" type="ORF">GALL_135630</name>
</gene>
<organism evidence="1">
    <name type="scientific">mine drainage metagenome</name>
    <dbReference type="NCBI Taxonomy" id="410659"/>
    <lineage>
        <taxon>unclassified sequences</taxon>
        <taxon>metagenomes</taxon>
        <taxon>ecological metagenomes</taxon>
    </lineage>
</organism>
<protein>
    <submittedName>
        <fullName evidence="1">Uncharacterized protein</fullName>
    </submittedName>
</protein>
<name>A0A1J5S8U7_9ZZZZ</name>
<comment type="caution">
    <text evidence="1">The sequence shown here is derived from an EMBL/GenBank/DDBJ whole genome shotgun (WGS) entry which is preliminary data.</text>
</comment>
<proteinExistence type="predicted"/>
<evidence type="ECO:0000313" key="1">
    <source>
        <dbReference type="EMBL" id="OIR04363.1"/>
    </source>
</evidence>
<dbReference type="EMBL" id="MLJW01000058">
    <property type="protein sequence ID" value="OIR04363.1"/>
    <property type="molecule type" value="Genomic_DNA"/>
</dbReference>
<reference evidence="1" key="1">
    <citation type="submission" date="2016-10" db="EMBL/GenBank/DDBJ databases">
        <title>Sequence of Gallionella enrichment culture.</title>
        <authorList>
            <person name="Poehlein A."/>
            <person name="Muehling M."/>
            <person name="Daniel R."/>
        </authorList>
    </citation>
    <scope>NUCLEOTIDE SEQUENCE</scope>
</reference>
<accession>A0A1J5S8U7</accession>